<keyword evidence="4" id="KW-1185">Reference proteome</keyword>
<reference evidence="3 4" key="1">
    <citation type="journal article" date="2008" name="Science">
        <title>The Physcomitrella genome reveals evolutionary insights into the conquest of land by plants.</title>
        <authorList>
            <person name="Rensing S."/>
            <person name="Lang D."/>
            <person name="Zimmer A."/>
            <person name="Terry A."/>
            <person name="Salamov A."/>
            <person name="Shapiro H."/>
            <person name="Nishiyama T."/>
            <person name="Perroud P.-F."/>
            <person name="Lindquist E."/>
            <person name="Kamisugi Y."/>
            <person name="Tanahashi T."/>
            <person name="Sakakibara K."/>
            <person name="Fujita T."/>
            <person name="Oishi K."/>
            <person name="Shin-I T."/>
            <person name="Kuroki Y."/>
            <person name="Toyoda A."/>
            <person name="Suzuki Y."/>
            <person name="Hashimoto A."/>
            <person name="Yamaguchi K."/>
            <person name="Sugano A."/>
            <person name="Kohara Y."/>
            <person name="Fujiyama A."/>
            <person name="Anterola A."/>
            <person name="Aoki S."/>
            <person name="Ashton N."/>
            <person name="Barbazuk W.B."/>
            <person name="Barker E."/>
            <person name="Bennetzen J."/>
            <person name="Bezanilla M."/>
            <person name="Blankenship R."/>
            <person name="Cho S.H."/>
            <person name="Dutcher S."/>
            <person name="Estelle M."/>
            <person name="Fawcett J.A."/>
            <person name="Gundlach H."/>
            <person name="Hanada K."/>
            <person name="Heyl A."/>
            <person name="Hicks K.A."/>
            <person name="Hugh J."/>
            <person name="Lohr M."/>
            <person name="Mayer K."/>
            <person name="Melkozernov A."/>
            <person name="Murata T."/>
            <person name="Nelson D."/>
            <person name="Pils B."/>
            <person name="Prigge M."/>
            <person name="Reiss B."/>
            <person name="Renner T."/>
            <person name="Rombauts S."/>
            <person name="Rushton P."/>
            <person name="Sanderfoot A."/>
            <person name="Schween G."/>
            <person name="Shiu S.-H."/>
            <person name="Stueber K."/>
            <person name="Theodoulou F.L."/>
            <person name="Tu H."/>
            <person name="Van de Peer Y."/>
            <person name="Verrier P.J."/>
            <person name="Waters E."/>
            <person name="Wood A."/>
            <person name="Yang L."/>
            <person name="Cove D."/>
            <person name="Cuming A."/>
            <person name="Hasebe M."/>
            <person name="Lucas S."/>
            <person name="Mishler D.B."/>
            <person name="Reski R."/>
            <person name="Grigoriev I."/>
            <person name="Quatrano R.S."/>
            <person name="Boore J.L."/>
        </authorList>
    </citation>
    <scope>NUCLEOTIDE SEQUENCE [LARGE SCALE GENOMIC DNA]</scope>
    <source>
        <strain evidence="3 4">cv. Gransden 2004</strain>
    </source>
</reference>
<reference evidence="3 4" key="2">
    <citation type="journal article" date="2018" name="Plant J.">
        <title>The Physcomitrella patens chromosome-scale assembly reveals moss genome structure and evolution.</title>
        <authorList>
            <person name="Lang D."/>
            <person name="Ullrich K.K."/>
            <person name="Murat F."/>
            <person name="Fuchs J."/>
            <person name="Jenkins J."/>
            <person name="Haas F.B."/>
            <person name="Piednoel M."/>
            <person name="Gundlach H."/>
            <person name="Van Bel M."/>
            <person name="Meyberg R."/>
            <person name="Vives C."/>
            <person name="Morata J."/>
            <person name="Symeonidi A."/>
            <person name="Hiss M."/>
            <person name="Muchero W."/>
            <person name="Kamisugi Y."/>
            <person name="Saleh O."/>
            <person name="Blanc G."/>
            <person name="Decker E.L."/>
            <person name="van Gessel N."/>
            <person name="Grimwood J."/>
            <person name="Hayes R.D."/>
            <person name="Graham S.W."/>
            <person name="Gunter L.E."/>
            <person name="McDaniel S.F."/>
            <person name="Hoernstein S.N.W."/>
            <person name="Larsson A."/>
            <person name="Li F.W."/>
            <person name="Perroud P.F."/>
            <person name="Phillips J."/>
            <person name="Ranjan P."/>
            <person name="Rokshar D.S."/>
            <person name="Rothfels C.J."/>
            <person name="Schneider L."/>
            <person name="Shu S."/>
            <person name="Stevenson D.W."/>
            <person name="Thummler F."/>
            <person name="Tillich M."/>
            <person name="Villarreal Aguilar J.C."/>
            <person name="Widiez T."/>
            <person name="Wong G.K."/>
            <person name="Wymore A."/>
            <person name="Zhang Y."/>
            <person name="Zimmer A.D."/>
            <person name="Quatrano R.S."/>
            <person name="Mayer K.F.X."/>
            <person name="Goodstein D."/>
            <person name="Casacuberta J.M."/>
            <person name="Vandepoele K."/>
            <person name="Reski R."/>
            <person name="Cuming A.C."/>
            <person name="Tuskan G.A."/>
            <person name="Maumus F."/>
            <person name="Salse J."/>
            <person name="Schmutz J."/>
            <person name="Rensing S.A."/>
        </authorList>
    </citation>
    <scope>NUCLEOTIDE SEQUENCE [LARGE SCALE GENOMIC DNA]</scope>
    <source>
        <strain evidence="3 4">cv. Gransden 2004</strain>
    </source>
</reference>
<dbReference type="Pfam" id="PF13088">
    <property type="entry name" value="BNR_2"/>
    <property type="match status" value="1"/>
</dbReference>
<feature type="domain" description="Sialidase" evidence="2">
    <location>
        <begin position="117"/>
        <end position="382"/>
    </location>
</feature>
<sequence length="437" mass="48193">MSGIAMPLPQPRREILLKPRSCSACGSTFYPLLPAFENVHGIAAISGDQQSRGKKNPRDDLGKRLENSYQTGLKPTTGMLISESRHAAIIKEEFLFEDGKAPFPSCHASSIVELGSGTFLVAYFGGTHEGFSDVAIWTSRFEVGLWKPPALVDREPDVPAWNPVLFKMPDGELLIFYKIGEEVQKWSGFIKRSSDNGVTWSDREQLPPGILGPTKNKPLLIKDGRLLCGSSTESWNAWGAWMEVTADAGRTWAKHGPIHLSGTPLGIIQPVPFVTAHDTVRVLLRPSSMVGRICMATSQDAGLTWSFATPTELINCNCGFDGVKLHDGRLLILYNTTSRGILKVAISADDGLSWRDYLTLEDTEGCEFSYAAVILASDKHIHATYTYKRRQIKIEDRFFLPNYAAGTPKRLNLTSISFKELISMLGVNLADLVGVEY</sequence>
<dbReference type="InterPro" id="IPR036278">
    <property type="entry name" value="Sialidase_sf"/>
</dbReference>
<dbReference type="Gramene" id="Pp3c3_37310V3.1">
    <property type="protein sequence ID" value="Pp3c3_37310V3.1"/>
    <property type="gene ID" value="Pp3c3_37310"/>
</dbReference>
<name>A0A7I4DEW2_PHYPA</name>
<feature type="compositionally biased region" description="Basic and acidic residues" evidence="1">
    <location>
        <begin position="56"/>
        <end position="66"/>
    </location>
</feature>
<evidence type="ECO:0000259" key="2">
    <source>
        <dbReference type="Pfam" id="PF13088"/>
    </source>
</evidence>
<feature type="region of interest" description="Disordered" evidence="1">
    <location>
        <begin position="47"/>
        <end position="70"/>
    </location>
</feature>
<dbReference type="Gene3D" id="2.120.10.10">
    <property type="match status" value="1"/>
</dbReference>
<dbReference type="Proteomes" id="UP000006727">
    <property type="component" value="Chromosome 3"/>
</dbReference>
<dbReference type="PANTHER" id="PTHR43752">
    <property type="entry name" value="BNR/ASP-BOX REPEAT FAMILY PROTEIN"/>
    <property type="match status" value="1"/>
</dbReference>
<dbReference type="PANTHER" id="PTHR43752:SF2">
    <property type="entry name" value="BNR_ASP-BOX REPEAT FAMILY PROTEIN"/>
    <property type="match status" value="1"/>
</dbReference>
<dbReference type="Gramene" id="Pp3c3_37310V3.2">
    <property type="protein sequence ID" value="Pp3c3_37310V3.2"/>
    <property type="gene ID" value="Pp3c3_37310"/>
</dbReference>
<dbReference type="EMBL" id="ABEU02000003">
    <property type="status" value="NOT_ANNOTATED_CDS"/>
    <property type="molecule type" value="Genomic_DNA"/>
</dbReference>
<dbReference type="EnsemblPlants" id="Pp3c3_37310V3.1">
    <property type="protein sequence ID" value="Pp3c3_37310V3.1"/>
    <property type="gene ID" value="Pp3c3_37310"/>
</dbReference>
<dbReference type="EnsemblPlants" id="Pp3c3_37310V3.2">
    <property type="protein sequence ID" value="Pp3c3_37310V3.2"/>
    <property type="gene ID" value="Pp3c3_37310"/>
</dbReference>
<dbReference type="InterPro" id="IPR011040">
    <property type="entry name" value="Sialidase"/>
</dbReference>
<evidence type="ECO:0000256" key="1">
    <source>
        <dbReference type="SAM" id="MobiDB-lite"/>
    </source>
</evidence>
<proteinExistence type="predicted"/>
<accession>A0A7I4DEW2</accession>
<dbReference type="InParanoid" id="A0A7I4DEW2"/>
<reference evidence="3" key="3">
    <citation type="submission" date="2020-12" db="UniProtKB">
        <authorList>
            <consortium name="EnsemblPlants"/>
        </authorList>
    </citation>
    <scope>IDENTIFICATION</scope>
</reference>
<dbReference type="CDD" id="cd15482">
    <property type="entry name" value="Sialidase_non-viral"/>
    <property type="match status" value="1"/>
</dbReference>
<dbReference type="FunCoup" id="A0A7I4DEW2">
    <property type="interactions" value="167"/>
</dbReference>
<dbReference type="AlphaFoldDB" id="A0A7I4DEW2"/>
<evidence type="ECO:0000313" key="4">
    <source>
        <dbReference type="Proteomes" id="UP000006727"/>
    </source>
</evidence>
<dbReference type="SUPFAM" id="SSF50939">
    <property type="entry name" value="Sialidases"/>
    <property type="match status" value="1"/>
</dbReference>
<evidence type="ECO:0000313" key="3">
    <source>
        <dbReference type="EnsemblPlants" id="Pp3c3_37310V3.2"/>
    </source>
</evidence>
<protein>
    <recommendedName>
        <fullName evidence="2">Sialidase domain-containing protein</fullName>
    </recommendedName>
</protein>
<organism evidence="3 4">
    <name type="scientific">Physcomitrium patens</name>
    <name type="common">Spreading-leaved earth moss</name>
    <name type="synonym">Physcomitrella patens</name>
    <dbReference type="NCBI Taxonomy" id="3218"/>
    <lineage>
        <taxon>Eukaryota</taxon>
        <taxon>Viridiplantae</taxon>
        <taxon>Streptophyta</taxon>
        <taxon>Embryophyta</taxon>
        <taxon>Bryophyta</taxon>
        <taxon>Bryophytina</taxon>
        <taxon>Bryopsida</taxon>
        <taxon>Funariidae</taxon>
        <taxon>Funariales</taxon>
        <taxon>Funariaceae</taxon>
        <taxon>Physcomitrium</taxon>
    </lineage>
</organism>